<keyword evidence="3 8" id="KW-0812">Transmembrane</keyword>
<keyword evidence="4 8" id="KW-1133">Transmembrane helix</keyword>
<evidence type="ECO:0000256" key="2">
    <source>
        <dbReference type="ARBA" id="ARBA00022475"/>
    </source>
</evidence>
<feature type="transmembrane region" description="Helical" evidence="8">
    <location>
        <begin position="1312"/>
        <end position="1329"/>
    </location>
</feature>
<keyword evidence="9" id="KW-0732">Signal</keyword>
<proteinExistence type="predicted"/>
<feature type="transmembrane region" description="Helical" evidence="8">
    <location>
        <begin position="801"/>
        <end position="821"/>
    </location>
</feature>
<evidence type="ECO:0000256" key="4">
    <source>
        <dbReference type="ARBA" id="ARBA00022989"/>
    </source>
</evidence>
<evidence type="ECO:0000256" key="9">
    <source>
        <dbReference type="SAM" id="SignalP"/>
    </source>
</evidence>
<evidence type="ECO:0000256" key="3">
    <source>
        <dbReference type="ARBA" id="ARBA00022692"/>
    </source>
</evidence>
<evidence type="ECO:0000256" key="7">
    <source>
        <dbReference type="ARBA" id="ARBA00023180"/>
    </source>
</evidence>
<evidence type="ECO:0000256" key="5">
    <source>
        <dbReference type="ARBA" id="ARBA00023136"/>
    </source>
</evidence>
<evidence type="ECO:0000256" key="6">
    <source>
        <dbReference type="ARBA" id="ARBA00023170"/>
    </source>
</evidence>
<keyword evidence="7" id="KW-0325">Glycoprotein</keyword>
<dbReference type="Proteomes" id="UP000075882">
    <property type="component" value="Unassembled WGS sequence"/>
</dbReference>
<dbReference type="InterPro" id="IPR052192">
    <property type="entry name" value="Insect_Ionotropic_Sensory_Rcpt"/>
</dbReference>
<keyword evidence="2" id="KW-1003">Cell membrane</keyword>
<name>A0A8W7PWL4_ANOCL</name>
<feature type="transmembrane region" description="Helical" evidence="8">
    <location>
        <begin position="1254"/>
        <end position="1280"/>
    </location>
</feature>
<evidence type="ECO:0000313" key="10">
    <source>
        <dbReference type="EnsemblMetazoa" id="ACOM038833-PA.1"/>
    </source>
</evidence>
<dbReference type="PANTHER" id="PTHR42643">
    <property type="entry name" value="IONOTROPIC RECEPTOR 20A-RELATED"/>
    <property type="match status" value="1"/>
</dbReference>
<dbReference type="PANTHER" id="PTHR42643:SF41">
    <property type="entry name" value="IONOTROPIC RECEPTOR 20A-RELATED"/>
    <property type="match status" value="1"/>
</dbReference>
<organism evidence="10">
    <name type="scientific">Anopheles coluzzii</name>
    <name type="common">African malaria mosquito</name>
    <dbReference type="NCBI Taxonomy" id="1518534"/>
    <lineage>
        <taxon>Eukaryota</taxon>
        <taxon>Metazoa</taxon>
        <taxon>Ecdysozoa</taxon>
        <taxon>Arthropoda</taxon>
        <taxon>Hexapoda</taxon>
        <taxon>Insecta</taxon>
        <taxon>Pterygota</taxon>
        <taxon>Neoptera</taxon>
        <taxon>Endopterygota</taxon>
        <taxon>Diptera</taxon>
        <taxon>Nematocera</taxon>
        <taxon>Culicoidea</taxon>
        <taxon>Culicidae</taxon>
        <taxon>Anophelinae</taxon>
        <taxon>Anopheles</taxon>
    </lineage>
</organism>
<evidence type="ECO:0000256" key="1">
    <source>
        <dbReference type="ARBA" id="ARBA00004651"/>
    </source>
</evidence>
<evidence type="ECO:0000256" key="8">
    <source>
        <dbReference type="SAM" id="Phobius"/>
    </source>
</evidence>
<feature type="chain" id="PRO_5036477640" description="Ionotropic glutamate receptor L-glutamate and glycine-binding domain-containing protein" evidence="9">
    <location>
        <begin position="21"/>
        <end position="1526"/>
    </location>
</feature>
<sequence>MVPPPFDWALLLVRFGLLAADSSPSADAALASLAYLTAHPGTALERPAAGQELCIAPPPENDPYWNDVLERYLHHFPLLPRVLTRTKLGDNIPLHRCSLYLLFEPASHARQVFLRIQFLSTNGNWNPSARFAVLINARSHTSEIFNQFENFDLMGVRHGLVLMSVPEHNRTFTMLANCRQRTLDYVMDVSDVGELLANHSSLGLQQSEPIVVARRAEFPFFIHDRSRIEGVYCKFFTAFARQYKARVVFGDRNVQIVMTIHNRETLTQPYAIGSFTGNCVIVPERPKAGLVHFMLSPFSSPVWYLCCCFLAAIFLLNWRWSHRFQHNILLTVLFGDQAADERYSLPERRLIFLAICGNAEYMLHKEMRDTRVFRVPYYILGEMVGWRMNGFSVSKFSSIAGELVEFIGRIGQAGLWEYWREQYVQKLRNVARKELSQRETLLMGDLISLQYVLTVGYGSAAIVFGVEVMMGCAQSDDTLSQSVLITLRHVTTRAEFLERPSAGQELCISTSATHPHWNDVLQAYLHEFPLYPRVLTSIEIMSDVKLPKCSLYLLFEPNASARQLFLLLKAISSNSNWNTPAHVILLTGWIERPDQFKTLFKVFYTMGMHNVLHLVANREGNDSAIVACIERGFIQSFRPGSPHYRQLLADRTSNLHQLPLVIEKKVVYPYLMYTRDTVSGVYRQFFDAFAAHINVRVTFDTTDNQILLGIKAPNALSVPIAADGAFTGNCLVVPEKPKAGLIHYLLFPFTAPLWYLCCCLAGATIVLNCRCPARFGHSILLTILFGDQDTRNSYGRTERRLIFFAVLVMFFLSEAYTARLLSEFIRSLNEPHLTTIRQFAASGITLELPSVQRDRATLLTEELRHNLLVSDKRTYLANVRRGQHALLLDCDNAQHLVHEILNESEDEFPVRYYILQEFVGWRINGWSVSKFSPVRLQLTQFAGRIAQAGLWNCWHGLYVKRIHSLRSRSTRYRKTLTMRDLISLHYLLLAGHVETLVNITKGIHKIETPSAKYELCLVTHATDPYWSSVVEGYLSHFSSYPRVFLNAVQRNEVQLHRCSVYLIVAPLIEGKHLYRLLQNVSAGRNWNPAAHYIVAINDRPTLASLVNVFRAFPPLGIRNGAVVRYRRGIIDTLVCDYNTSRVYAVTGTGAKHRSWLTHDRNRNLDRLPVRIKTSMEFPFLIVSQKGIAGVYRWFFVAFAKHINALALFDRQPNTTRYEIALKIHDTYRDTLKPVAFGSFSGDCVVLPEVSKRGLFYFLLLPFTRPVWLMCGLLAAGSFLLNWLQAQHYPNALLLTLLFGDQTQRYTLTERRLLIVGSVLLFPLTEAYWGKLHALFMVSLNEPHLRTVEQFLRTSVPLEVVHRDAASYYHELHRHRRLIVPETDAQHMDNVRNGRCALLMPCSNARLLLHLLLNVNPDVYRVPYYQLEQPVRQHLDGFSVFRYSPIADQLVQFVGTAQQAGLAHYWRTIYVHQLEGIARRRIIVQETVGWGELASLQYLLFAGYATASVAFVLELLSDRFRRVAPNA</sequence>
<keyword evidence="6" id="KW-0675">Receptor</keyword>
<dbReference type="GO" id="GO:0005886">
    <property type="term" value="C:plasma membrane"/>
    <property type="evidence" value="ECO:0007669"/>
    <property type="project" value="UniProtKB-SubCell"/>
</dbReference>
<reference evidence="10" key="1">
    <citation type="submission" date="2022-08" db="UniProtKB">
        <authorList>
            <consortium name="EnsemblMetazoa"/>
        </authorList>
    </citation>
    <scope>IDENTIFICATION</scope>
</reference>
<feature type="signal peptide" evidence="9">
    <location>
        <begin position="1"/>
        <end position="20"/>
    </location>
</feature>
<comment type="subcellular location">
    <subcellularLocation>
        <location evidence="1">Cell membrane</location>
        <topology evidence="1">Multi-pass membrane protein</topology>
    </subcellularLocation>
</comment>
<dbReference type="EnsemblMetazoa" id="ACOM038833-RA">
    <property type="protein sequence ID" value="ACOM038833-PA.1"/>
    <property type="gene ID" value="ACOM038833"/>
</dbReference>
<protein>
    <recommendedName>
        <fullName evidence="11">Ionotropic glutamate receptor L-glutamate and glycine-binding domain-containing protein</fullName>
    </recommendedName>
</protein>
<feature type="transmembrane region" description="Helical" evidence="8">
    <location>
        <begin position="741"/>
        <end position="767"/>
    </location>
</feature>
<accession>A0A8W7PWL4</accession>
<evidence type="ECO:0008006" key="11">
    <source>
        <dbReference type="Google" id="ProtNLM"/>
    </source>
</evidence>
<keyword evidence="5 8" id="KW-0472">Membrane</keyword>